<feature type="transmembrane region" description="Helical" evidence="2">
    <location>
        <begin position="78"/>
        <end position="96"/>
    </location>
</feature>
<dbReference type="EMBL" id="RAHX01000001">
    <property type="protein sequence ID" value="RJY09834.1"/>
    <property type="molecule type" value="Genomic_DNA"/>
</dbReference>
<dbReference type="OrthoDB" id="7594143at2"/>
<evidence type="ECO:0000256" key="1">
    <source>
        <dbReference type="SAM" id="MobiDB-lite"/>
    </source>
</evidence>
<comment type="caution">
    <text evidence="3">The sequence shown here is derived from an EMBL/GenBank/DDBJ whole genome shotgun (WGS) entry which is preliminary data.</text>
</comment>
<dbReference type="RefSeq" id="WP_120048844.1">
    <property type="nucleotide sequence ID" value="NZ_RAHX01000001.1"/>
</dbReference>
<evidence type="ECO:0000313" key="3">
    <source>
        <dbReference type="EMBL" id="RJY09834.1"/>
    </source>
</evidence>
<dbReference type="AlphaFoldDB" id="A0A419RVP1"/>
<dbReference type="Proteomes" id="UP000285232">
    <property type="component" value="Unassembled WGS sequence"/>
</dbReference>
<evidence type="ECO:0000313" key="4">
    <source>
        <dbReference type="Proteomes" id="UP000285232"/>
    </source>
</evidence>
<proteinExistence type="predicted"/>
<sequence length="269" mass="29506">MAEDLTRQSDRILSDSRAVLRDNQAGGRHRLEGRSIGRGSKRLKTKNLLKRAGLFGAAVLAIFMAASVAGIILNGIGFAGVMMAAFAIVVAAFIFANYPKVKIPKRADLTRTQDARQLVARTELWLEHQRPALPAAAAKIVEEMGVQLDALGKQLEHIDPAHPAAAEVRKLVGEHLPETIEGYRRIPDHLRREERVGTTPDRQLVDSLGKISKEIDSVTRQLAEGSLDDLAIRSRYLEYRYGDAEAVSADDQGSGVPLPDFEAKKARKT</sequence>
<feature type="region of interest" description="Disordered" evidence="1">
    <location>
        <begin position="247"/>
        <end position="269"/>
    </location>
</feature>
<keyword evidence="2" id="KW-0472">Membrane</keyword>
<keyword evidence="4" id="KW-1185">Reference proteome</keyword>
<feature type="transmembrane region" description="Helical" evidence="2">
    <location>
        <begin position="52"/>
        <end position="72"/>
    </location>
</feature>
<protein>
    <submittedName>
        <fullName evidence="3">Uncharacterized protein</fullName>
    </submittedName>
</protein>
<evidence type="ECO:0000256" key="2">
    <source>
        <dbReference type="SAM" id="Phobius"/>
    </source>
</evidence>
<keyword evidence="2" id="KW-0812">Transmembrane</keyword>
<accession>A0A419RVP1</accession>
<organism evidence="3 4">
    <name type="scientific">Aurantiacibacter aquimixticola</name>
    <dbReference type="NCBI Taxonomy" id="1958945"/>
    <lineage>
        <taxon>Bacteria</taxon>
        <taxon>Pseudomonadati</taxon>
        <taxon>Pseudomonadota</taxon>
        <taxon>Alphaproteobacteria</taxon>
        <taxon>Sphingomonadales</taxon>
        <taxon>Erythrobacteraceae</taxon>
        <taxon>Aurantiacibacter</taxon>
    </lineage>
</organism>
<gene>
    <name evidence="3" type="ORF">D6201_11130</name>
</gene>
<keyword evidence="2" id="KW-1133">Transmembrane helix</keyword>
<reference evidence="3 4" key="1">
    <citation type="journal article" date="2017" name="Int. J. Syst. Evol. Microbiol.">
        <title>Erythrobacter aquimixticola sp. nov., isolated from the junction between the ocean and a freshwater spring.</title>
        <authorList>
            <person name="Park S."/>
            <person name="Jung Y.T."/>
            <person name="Choi S.J."/>
            <person name="Yoon J.H."/>
        </authorList>
    </citation>
    <scope>NUCLEOTIDE SEQUENCE [LARGE SCALE GENOMIC DNA]</scope>
    <source>
        <strain evidence="3 4">JSSK-14</strain>
    </source>
</reference>
<name>A0A419RVP1_9SPHN</name>